<evidence type="ECO:0000313" key="3">
    <source>
        <dbReference type="Proteomes" id="UP000253817"/>
    </source>
</evidence>
<accession>A0A3N0IZJ9</accession>
<reference evidence="1 3" key="1">
    <citation type="journal article" date="2018" name="Elife">
        <title>Discovery and characterization of a prevalent human gut bacterial enzyme sufficient for the inactivation of a family of plant toxins.</title>
        <authorList>
            <person name="Koppel N."/>
            <person name="Bisanz J.E."/>
            <person name="Pandelia M.E."/>
            <person name="Turnbaugh P.J."/>
            <person name="Balskus E.P."/>
        </authorList>
    </citation>
    <scope>NUCLEOTIDE SEQUENCE [LARGE SCALE GENOMIC DNA]</scope>
    <source>
        <strain evidence="1 3">DSM 16107</strain>
    </source>
</reference>
<dbReference type="EMBL" id="PPTT01000008">
    <property type="protein sequence ID" value="RDB69669.1"/>
    <property type="molecule type" value="Genomic_DNA"/>
</dbReference>
<keyword evidence="3" id="KW-1185">Reference proteome</keyword>
<gene>
    <name evidence="1" type="ORF">C1876_06345</name>
    <name evidence="2" type="ORF">DMP09_08100</name>
</gene>
<organism evidence="2 4">
    <name type="scientific">Eggerthella sinensis</name>
    <dbReference type="NCBI Taxonomy" id="242230"/>
    <lineage>
        <taxon>Bacteria</taxon>
        <taxon>Bacillati</taxon>
        <taxon>Actinomycetota</taxon>
        <taxon>Coriobacteriia</taxon>
        <taxon>Eggerthellales</taxon>
        <taxon>Eggerthellaceae</taxon>
        <taxon>Eggerthella</taxon>
    </lineage>
</organism>
<proteinExistence type="predicted"/>
<dbReference type="AlphaFoldDB" id="A0A3N0IZJ9"/>
<protein>
    <recommendedName>
        <fullName evidence="5">Addiction module toxin RelE</fullName>
    </recommendedName>
</protein>
<name>A0A3N0IZJ9_9ACTN</name>
<comment type="caution">
    <text evidence="2">The sequence shown here is derived from an EMBL/GenBank/DDBJ whole genome shotgun (WGS) entry which is preliminary data.</text>
</comment>
<evidence type="ECO:0000313" key="2">
    <source>
        <dbReference type="EMBL" id="RNM41762.1"/>
    </source>
</evidence>
<sequence length="120" mass="13626">MYYYVLSDESGTRSFLDDWLNDPRSKEKARRLIATVVKITTNGLKWATETKRVRRISPDLYEIKNFSGAARVMAHIRVTEAIVMLRPFQGHSGTGSIPTATIASAVRQQRLVVELLEEDD</sequence>
<dbReference type="Proteomes" id="UP000270112">
    <property type="component" value="Unassembled WGS sequence"/>
</dbReference>
<reference evidence="2" key="3">
    <citation type="journal article" date="2019" name="Microbiol. Resour. Announc.">
        <title>Draft Genome Sequences of Type Strains of Gordonibacter faecihominis, Paraeggerthella hongkongensis, Parvibacter caecicola,Slackia equolifaciens, Slackia faecicanis, and Slackia isoflavoniconvertens.</title>
        <authorList>
            <person name="Danylec N."/>
            <person name="Stoll D.A."/>
            <person name="Dotsch A."/>
            <person name="Huch M."/>
        </authorList>
    </citation>
    <scope>NUCLEOTIDE SEQUENCE</scope>
    <source>
        <strain evidence="2">DSM 16107</strain>
    </source>
</reference>
<reference evidence="4" key="2">
    <citation type="submission" date="2018-05" db="EMBL/GenBank/DDBJ databases">
        <title>Genome Sequencing of selected type strains of the family Eggerthellaceae.</title>
        <authorList>
            <person name="Danylec N."/>
            <person name="Stoll D.A."/>
            <person name="Doetsch A."/>
            <person name="Huch M."/>
        </authorList>
    </citation>
    <scope>NUCLEOTIDE SEQUENCE [LARGE SCALE GENOMIC DNA]</scope>
    <source>
        <strain evidence="4">DSM 16107</strain>
    </source>
</reference>
<dbReference type="EMBL" id="QICC01000027">
    <property type="protein sequence ID" value="RNM41762.1"/>
    <property type="molecule type" value="Genomic_DNA"/>
</dbReference>
<dbReference type="Proteomes" id="UP000253817">
    <property type="component" value="Unassembled WGS sequence"/>
</dbReference>
<evidence type="ECO:0000313" key="4">
    <source>
        <dbReference type="Proteomes" id="UP000270112"/>
    </source>
</evidence>
<evidence type="ECO:0000313" key="1">
    <source>
        <dbReference type="EMBL" id="RDB69669.1"/>
    </source>
</evidence>
<evidence type="ECO:0008006" key="5">
    <source>
        <dbReference type="Google" id="ProtNLM"/>
    </source>
</evidence>